<dbReference type="AlphaFoldDB" id="A0ABD3FDA0"/>
<reference evidence="2 3" key="1">
    <citation type="submission" date="2024-09" db="EMBL/GenBank/DDBJ databases">
        <title>Genome sequencing and assembly of Phytophthora oleae, isolate VK10A, causative agent of rot of olive drupes.</title>
        <authorList>
            <person name="Conti Taguali S."/>
            <person name="Riolo M."/>
            <person name="La Spada F."/>
            <person name="Cacciola S.O."/>
            <person name="Dionisio G."/>
        </authorList>
    </citation>
    <scope>NUCLEOTIDE SEQUENCE [LARGE SCALE GENOMIC DNA]</scope>
    <source>
        <strain evidence="2 3">VK10A</strain>
    </source>
</reference>
<protein>
    <submittedName>
        <fullName evidence="2">Uncharacterized protein</fullName>
    </submittedName>
</protein>
<dbReference type="EMBL" id="JBIMZQ010000024">
    <property type="protein sequence ID" value="KAL3664274.1"/>
    <property type="molecule type" value="Genomic_DNA"/>
</dbReference>
<evidence type="ECO:0000256" key="1">
    <source>
        <dbReference type="SAM" id="MobiDB-lite"/>
    </source>
</evidence>
<keyword evidence="3" id="KW-1185">Reference proteome</keyword>
<name>A0ABD3FDA0_9STRA</name>
<dbReference type="Proteomes" id="UP001632037">
    <property type="component" value="Unassembled WGS sequence"/>
</dbReference>
<proteinExistence type="predicted"/>
<accession>A0ABD3FDA0</accession>
<organism evidence="2 3">
    <name type="scientific">Phytophthora oleae</name>
    <dbReference type="NCBI Taxonomy" id="2107226"/>
    <lineage>
        <taxon>Eukaryota</taxon>
        <taxon>Sar</taxon>
        <taxon>Stramenopiles</taxon>
        <taxon>Oomycota</taxon>
        <taxon>Peronosporomycetes</taxon>
        <taxon>Peronosporales</taxon>
        <taxon>Peronosporaceae</taxon>
        <taxon>Phytophthora</taxon>
    </lineage>
</organism>
<sequence>MDPDDTASWSEDAEYTDESHSVASAMEGGGATAETPAASLFMEGGGGTTESRTASLRMEGRGANGENPAASMFMEGGGETGEVDEDVVATGKTTAVAGSKKKQTTKPLWAPSRLRFTQGVSPRCCRIGAPQF</sequence>
<evidence type="ECO:0000313" key="3">
    <source>
        <dbReference type="Proteomes" id="UP001632037"/>
    </source>
</evidence>
<feature type="compositionally biased region" description="Acidic residues" evidence="1">
    <location>
        <begin position="1"/>
        <end position="16"/>
    </location>
</feature>
<evidence type="ECO:0000313" key="2">
    <source>
        <dbReference type="EMBL" id="KAL3664274.1"/>
    </source>
</evidence>
<gene>
    <name evidence="2" type="ORF">V7S43_010601</name>
</gene>
<feature type="region of interest" description="Disordered" evidence="1">
    <location>
        <begin position="1"/>
        <end position="81"/>
    </location>
</feature>
<comment type="caution">
    <text evidence="2">The sequence shown here is derived from an EMBL/GenBank/DDBJ whole genome shotgun (WGS) entry which is preliminary data.</text>
</comment>